<dbReference type="RefSeq" id="WP_380906154.1">
    <property type="nucleotide sequence ID" value="NZ_JBHUEG010000019.1"/>
</dbReference>
<dbReference type="EMBL" id="JBHULR010000020">
    <property type="protein sequence ID" value="MFD2549826.1"/>
    <property type="molecule type" value="Genomic_DNA"/>
</dbReference>
<sequence length="227" mass="24550">MKDINKTTAKDVTYAAAKAILGSIPVVGGAATELFGLVVTPPVEKRRQQWMEAVAGKLAELDQQGTTDVSKLSADEEFIDVVLQATSLAIKTSEREKLAALKNAVINTAANESPGKTKSHIFLNLVDAFTAWHIKILALYDDPKGWFEANSKNPPNLMSGGLSAVLKAAYPDIAAETELRSLIWKDLHDAGLHNSSELNTMMSGDGMMSSRTTRLGKEFLEFISESV</sequence>
<comment type="caution">
    <text evidence="1">The sequence shown here is derived from an EMBL/GenBank/DDBJ whole genome shotgun (WGS) entry which is preliminary data.</text>
</comment>
<name>A0ABW5KML1_9SPHI</name>
<dbReference type="Proteomes" id="UP001597545">
    <property type="component" value="Unassembled WGS sequence"/>
</dbReference>
<evidence type="ECO:0008006" key="3">
    <source>
        <dbReference type="Google" id="ProtNLM"/>
    </source>
</evidence>
<accession>A0ABW5KML1</accession>
<reference evidence="2" key="1">
    <citation type="journal article" date="2019" name="Int. J. Syst. Evol. Microbiol.">
        <title>The Global Catalogue of Microorganisms (GCM) 10K type strain sequencing project: providing services to taxonomists for standard genome sequencing and annotation.</title>
        <authorList>
            <consortium name="The Broad Institute Genomics Platform"/>
            <consortium name="The Broad Institute Genome Sequencing Center for Infectious Disease"/>
            <person name="Wu L."/>
            <person name="Ma J."/>
        </authorList>
    </citation>
    <scope>NUCLEOTIDE SEQUENCE [LARGE SCALE GENOMIC DNA]</scope>
    <source>
        <strain evidence="2">KCTC 42662</strain>
    </source>
</reference>
<keyword evidence="2" id="KW-1185">Reference proteome</keyword>
<evidence type="ECO:0000313" key="2">
    <source>
        <dbReference type="Proteomes" id="UP001597545"/>
    </source>
</evidence>
<gene>
    <name evidence="1" type="ORF">ACFSR5_19435</name>
</gene>
<protein>
    <recommendedName>
        <fullName evidence="3">DUF4393 domain-containing protein</fullName>
    </recommendedName>
</protein>
<organism evidence="1 2">
    <name type="scientific">Sphingobacterium suaedae</name>
    <dbReference type="NCBI Taxonomy" id="1686402"/>
    <lineage>
        <taxon>Bacteria</taxon>
        <taxon>Pseudomonadati</taxon>
        <taxon>Bacteroidota</taxon>
        <taxon>Sphingobacteriia</taxon>
        <taxon>Sphingobacteriales</taxon>
        <taxon>Sphingobacteriaceae</taxon>
        <taxon>Sphingobacterium</taxon>
    </lineage>
</organism>
<evidence type="ECO:0000313" key="1">
    <source>
        <dbReference type="EMBL" id="MFD2549826.1"/>
    </source>
</evidence>
<proteinExistence type="predicted"/>